<comment type="caution">
    <text evidence="2">The sequence shown here is derived from an EMBL/GenBank/DDBJ whole genome shotgun (WGS) entry which is preliminary data.</text>
</comment>
<sequence length="229" mass="25425">MKTAILLLLVLLLGAGCSLPSPAKKSVESSAVQEEDARKVSSVIADIGSQEIPETERNVARAEEAVETSATPVVEIGKKLYSGWWFDIQYPADFIARPMSPSLNLHGADVGAQTDEAYYQSPDGTVEFYVYSPQWGGEPEYLELRSNEVLADDKSEKSGPEGNMRIVRWVTVKDSNGGYFRSFVDIREQVGSGSDLRHVFGIQYTSSDAYNRYRVEYIAFKNSLLQYAD</sequence>
<dbReference type="PROSITE" id="PS51257">
    <property type="entry name" value="PROKAR_LIPOPROTEIN"/>
    <property type="match status" value="1"/>
</dbReference>
<name>A0A1F6MDB3_9BACT</name>
<accession>A0A1F6MDB3</accession>
<gene>
    <name evidence="2" type="ORF">A3C90_04215</name>
</gene>
<evidence type="ECO:0000313" key="2">
    <source>
        <dbReference type="EMBL" id="OGH69605.1"/>
    </source>
</evidence>
<reference evidence="2 3" key="1">
    <citation type="journal article" date="2016" name="Nat. Commun.">
        <title>Thousands of microbial genomes shed light on interconnected biogeochemical processes in an aquifer system.</title>
        <authorList>
            <person name="Anantharaman K."/>
            <person name="Brown C.T."/>
            <person name="Hug L.A."/>
            <person name="Sharon I."/>
            <person name="Castelle C.J."/>
            <person name="Probst A.J."/>
            <person name="Thomas B.C."/>
            <person name="Singh A."/>
            <person name="Wilkins M.J."/>
            <person name="Karaoz U."/>
            <person name="Brodie E.L."/>
            <person name="Williams K.H."/>
            <person name="Hubbard S.S."/>
            <person name="Banfield J.F."/>
        </authorList>
    </citation>
    <scope>NUCLEOTIDE SEQUENCE [LARGE SCALE GENOMIC DNA]</scope>
</reference>
<protein>
    <recommendedName>
        <fullName evidence="4">Lipoprotein</fullName>
    </recommendedName>
</protein>
<keyword evidence="1" id="KW-0732">Signal</keyword>
<dbReference type="AlphaFoldDB" id="A0A1F6MDB3"/>
<dbReference type="Proteomes" id="UP000177457">
    <property type="component" value="Unassembled WGS sequence"/>
</dbReference>
<evidence type="ECO:0000256" key="1">
    <source>
        <dbReference type="SAM" id="SignalP"/>
    </source>
</evidence>
<feature type="chain" id="PRO_5009525652" description="Lipoprotein" evidence="1">
    <location>
        <begin position="24"/>
        <end position="229"/>
    </location>
</feature>
<evidence type="ECO:0000313" key="3">
    <source>
        <dbReference type="Proteomes" id="UP000177457"/>
    </source>
</evidence>
<proteinExistence type="predicted"/>
<evidence type="ECO:0008006" key="4">
    <source>
        <dbReference type="Google" id="ProtNLM"/>
    </source>
</evidence>
<feature type="signal peptide" evidence="1">
    <location>
        <begin position="1"/>
        <end position="23"/>
    </location>
</feature>
<organism evidence="2 3">
    <name type="scientific">Candidatus Magasanikbacteria bacterium RIFCSPHIGHO2_02_FULL_51_14</name>
    <dbReference type="NCBI Taxonomy" id="1798683"/>
    <lineage>
        <taxon>Bacteria</taxon>
        <taxon>Candidatus Magasanikiibacteriota</taxon>
    </lineage>
</organism>
<dbReference type="STRING" id="1798683.A3C90_04215"/>
<dbReference type="EMBL" id="MFQE01000074">
    <property type="protein sequence ID" value="OGH69605.1"/>
    <property type="molecule type" value="Genomic_DNA"/>
</dbReference>